<keyword evidence="3" id="KW-1185">Reference proteome</keyword>
<reference evidence="2 3" key="1">
    <citation type="submission" date="2015-07" db="EMBL/GenBank/DDBJ databases">
        <title>The genome of Melipona quadrifasciata.</title>
        <authorList>
            <person name="Pan H."/>
            <person name="Kapheim K."/>
        </authorList>
    </citation>
    <scope>NUCLEOTIDE SEQUENCE [LARGE SCALE GENOMIC DNA]</scope>
    <source>
        <strain evidence="2">0111107301</strain>
        <tissue evidence="2">Whole body</tissue>
    </source>
</reference>
<evidence type="ECO:0000313" key="2">
    <source>
        <dbReference type="EMBL" id="KOX73484.1"/>
    </source>
</evidence>
<dbReference type="AlphaFoldDB" id="A0A0N0BFK5"/>
<evidence type="ECO:0000313" key="3">
    <source>
        <dbReference type="Proteomes" id="UP000053105"/>
    </source>
</evidence>
<gene>
    <name evidence="2" type="ORF">WN51_14530</name>
</gene>
<protein>
    <submittedName>
        <fullName evidence="2">Uncharacterized protein</fullName>
    </submittedName>
</protein>
<proteinExistence type="predicted"/>
<dbReference type="EMBL" id="KQ435798">
    <property type="protein sequence ID" value="KOX73484.1"/>
    <property type="molecule type" value="Genomic_DNA"/>
</dbReference>
<feature type="region of interest" description="Disordered" evidence="1">
    <location>
        <begin position="276"/>
        <end position="299"/>
    </location>
</feature>
<organism evidence="2 3">
    <name type="scientific">Melipona quadrifasciata</name>
    <dbReference type="NCBI Taxonomy" id="166423"/>
    <lineage>
        <taxon>Eukaryota</taxon>
        <taxon>Metazoa</taxon>
        <taxon>Ecdysozoa</taxon>
        <taxon>Arthropoda</taxon>
        <taxon>Hexapoda</taxon>
        <taxon>Insecta</taxon>
        <taxon>Pterygota</taxon>
        <taxon>Neoptera</taxon>
        <taxon>Endopterygota</taxon>
        <taxon>Hymenoptera</taxon>
        <taxon>Apocrita</taxon>
        <taxon>Aculeata</taxon>
        <taxon>Apoidea</taxon>
        <taxon>Anthophila</taxon>
        <taxon>Apidae</taxon>
        <taxon>Melipona</taxon>
    </lineage>
</organism>
<sequence>MDSGSLELLRVAWIFRPIDMNLVVWKVLGFWDQDFGIWSFSKFCKNVTVVLILNSGSLELLRMTRLLGPGLVFQEKPSLHRIDNYTLPNVQTIHRSGLSDGAVSFNSPQNEEKRLRQRDFLWTTQGCFFHFRRTIALNSFLNPLEVAAWEPRWPSNFKNTVMEVKFQRNCPAAAAVFFERKKHEGCSLCADNGNVIANVIEESQRVKSKLRFQWVVFRNSDHHQNLAFTPNVASAFGVFFGVFGVLKEVVTFRSPKFPCRRDLRILITSAKHENLQHSTKDASTQPLNCGKAGVGDSKS</sequence>
<name>A0A0N0BFK5_9HYME</name>
<accession>A0A0N0BFK5</accession>
<evidence type="ECO:0000256" key="1">
    <source>
        <dbReference type="SAM" id="MobiDB-lite"/>
    </source>
</evidence>
<dbReference type="Proteomes" id="UP000053105">
    <property type="component" value="Unassembled WGS sequence"/>
</dbReference>